<dbReference type="InterPro" id="IPR050950">
    <property type="entry name" value="HTH-type_LysR_regulators"/>
</dbReference>
<sequence length="325" mass="35471">MALRSRNAITQESRVTRAPMVEQDITASLKVRHMSLIVALADRGTTHQAADALNMTQSTASKMLRDVEEIFGATLFERHPRGLTPTPLGEFVVSNVRAQLSRLQRFSDEFHARRAGGYGTLTVGAITGAAPDFVARSVAEIKRKRPQLLLSLHGETSDGILEQLEAGRIDLAVGRFSAERHRHIFAFEPLAEERLTVVARTGHPLAGAATRLADLVDCSWALQPPSNPSRQVLDAAFDAEGLRRPTDSVECSSILLILHLVQVSDSVALLPEPVVQAHRRAGLFTKLPIRPEIKLGGFGLVTRRKEPLGGAALEFRDILRARAGL</sequence>
<accession>S9RKK0</accession>
<evidence type="ECO:0000313" key="6">
    <source>
        <dbReference type="EMBL" id="EPX78635.1"/>
    </source>
</evidence>
<dbReference type="InterPro" id="IPR005119">
    <property type="entry name" value="LysR_subst-bd"/>
</dbReference>
<dbReference type="GO" id="GO:0003700">
    <property type="term" value="F:DNA-binding transcription factor activity"/>
    <property type="evidence" value="ECO:0007669"/>
    <property type="project" value="InterPro"/>
</dbReference>
<dbReference type="eggNOG" id="COG0583">
    <property type="taxonomic scope" value="Bacteria"/>
</dbReference>
<feature type="domain" description="HTH lysR-type" evidence="5">
    <location>
        <begin position="29"/>
        <end position="86"/>
    </location>
</feature>
<comment type="caution">
    <text evidence="6">The sequence shown here is derived from an EMBL/GenBank/DDBJ whole genome shotgun (WGS) entry which is preliminary data.</text>
</comment>
<gene>
    <name evidence="6" type="ORF">Salmuc_04216</name>
</gene>
<keyword evidence="2" id="KW-0805">Transcription regulation</keyword>
<protein>
    <submittedName>
        <fullName evidence="6">Transcriptional regulator, LysR family</fullName>
    </submittedName>
</protein>
<dbReference type="Pfam" id="PF00126">
    <property type="entry name" value="HTH_1"/>
    <property type="match status" value="1"/>
</dbReference>
<organism evidence="6 7">
    <name type="scientific">Salipiger mucosus DSM 16094</name>
    <dbReference type="NCBI Taxonomy" id="1123237"/>
    <lineage>
        <taxon>Bacteria</taxon>
        <taxon>Pseudomonadati</taxon>
        <taxon>Pseudomonadota</taxon>
        <taxon>Alphaproteobacteria</taxon>
        <taxon>Rhodobacterales</taxon>
        <taxon>Roseobacteraceae</taxon>
        <taxon>Salipiger</taxon>
    </lineage>
</organism>
<evidence type="ECO:0000259" key="5">
    <source>
        <dbReference type="PROSITE" id="PS50931"/>
    </source>
</evidence>
<evidence type="ECO:0000313" key="7">
    <source>
        <dbReference type="Proteomes" id="UP000015347"/>
    </source>
</evidence>
<dbReference type="GO" id="GO:0003677">
    <property type="term" value="F:DNA binding"/>
    <property type="evidence" value="ECO:0007669"/>
    <property type="project" value="UniProtKB-KW"/>
</dbReference>
<dbReference type="PROSITE" id="PS50931">
    <property type="entry name" value="HTH_LYSR"/>
    <property type="match status" value="1"/>
</dbReference>
<keyword evidence="3" id="KW-0238">DNA-binding</keyword>
<comment type="similarity">
    <text evidence="1">Belongs to the LysR transcriptional regulatory family.</text>
</comment>
<dbReference type="PANTHER" id="PTHR30419:SF8">
    <property type="entry name" value="NITROGEN ASSIMILATION TRANSCRIPTIONAL ACTIVATOR-RELATED"/>
    <property type="match status" value="1"/>
</dbReference>
<proteinExistence type="inferred from homology"/>
<dbReference type="InterPro" id="IPR000847">
    <property type="entry name" value="LysR_HTH_N"/>
</dbReference>
<dbReference type="Pfam" id="PF03466">
    <property type="entry name" value="LysR_substrate"/>
    <property type="match status" value="1"/>
</dbReference>
<evidence type="ECO:0000256" key="3">
    <source>
        <dbReference type="ARBA" id="ARBA00023125"/>
    </source>
</evidence>
<dbReference type="EMBL" id="APVH01000038">
    <property type="protein sequence ID" value="EPX78635.1"/>
    <property type="molecule type" value="Genomic_DNA"/>
</dbReference>
<keyword evidence="7" id="KW-1185">Reference proteome</keyword>
<dbReference type="STRING" id="1123237.Salmuc_04216"/>
<name>S9RKK0_9RHOB</name>
<dbReference type="GO" id="GO:0005829">
    <property type="term" value="C:cytosol"/>
    <property type="evidence" value="ECO:0007669"/>
    <property type="project" value="TreeGrafter"/>
</dbReference>
<dbReference type="Gene3D" id="3.40.190.290">
    <property type="match status" value="1"/>
</dbReference>
<evidence type="ECO:0000256" key="4">
    <source>
        <dbReference type="ARBA" id="ARBA00023163"/>
    </source>
</evidence>
<dbReference type="Proteomes" id="UP000015347">
    <property type="component" value="Unassembled WGS sequence"/>
</dbReference>
<dbReference type="PANTHER" id="PTHR30419">
    <property type="entry name" value="HTH-TYPE TRANSCRIPTIONAL REGULATOR YBHD"/>
    <property type="match status" value="1"/>
</dbReference>
<evidence type="ECO:0000256" key="2">
    <source>
        <dbReference type="ARBA" id="ARBA00023015"/>
    </source>
</evidence>
<dbReference type="AlphaFoldDB" id="S9RKK0"/>
<dbReference type="InterPro" id="IPR036388">
    <property type="entry name" value="WH-like_DNA-bd_sf"/>
</dbReference>
<dbReference type="InterPro" id="IPR036390">
    <property type="entry name" value="WH_DNA-bd_sf"/>
</dbReference>
<dbReference type="OrthoDB" id="9803030at2"/>
<dbReference type="HOGENOM" id="CLU_039613_6_0_5"/>
<evidence type="ECO:0000256" key="1">
    <source>
        <dbReference type="ARBA" id="ARBA00009437"/>
    </source>
</evidence>
<dbReference type="SUPFAM" id="SSF53850">
    <property type="entry name" value="Periplasmic binding protein-like II"/>
    <property type="match status" value="1"/>
</dbReference>
<reference evidence="7" key="1">
    <citation type="journal article" date="2014" name="Stand. Genomic Sci.">
        <title>Genome sequence of the exopolysaccharide-producing Salipiger mucosus type strain (DSM 16094(T)), a moderately halophilic member of the Roseobacter clade.</title>
        <authorList>
            <person name="Riedel T."/>
            <person name="Spring S."/>
            <person name="Fiebig A."/>
            <person name="Petersen J."/>
            <person name="Kyrpides N.C."/>
            <person name="Goker M."/>
            <person name="Klenk H.P."/>
        </authorList>
    </citation>
    <scope>NUCLEOTIDE SEQUENCE [LARGE SCALE GENOMIC DNA]</scope>
    <source>
        <strain evidence="7">DSM 16094</strain>
    </source>
</reference>
<keyword evidence="4" id="KW-0804">Transcription</keyword>
<dbReference type="Gene3D" id="1.10.10.10">
    <property type="entry name" value="Winged helix-like DNA-binding domain superfamily/Winged helix DNA-binding domain"/>
    <property type="match status" value="1"/>
</dbReference>
<dbReference type="SUPFAM" id="SSF46785">
    <property type="entry name" value="Winged helix' DNA-binding domain"/>
    <property type="match status" value="1"/>
</dbReference>